<sequence length="149" mass="17524">MERFYLNRSKKNAMLHNQSLNQFPFQTVCNTIIEIAMEVHRSLGKGFDDSSYKEAFSKMLKLKGISFEREKKFGVNFYGVVLEQQFSADFVIEENIIVEVRSIPEKIEYNYVDVFKQLIVTKPKLGLTINFYEELLRFKQVALVDKYLS</sequence>
<evidence type="ECO:0000313" key="1">
    <source>
        <dbReference type="EMBL" id="PWS30839.1"/>
    </source>
</evidence>
<protein>
    <submittedName>
        <fullName evidence="1">GxxExxY protein</fullName>
    </submittedName>
</protein>
<dbReference type="Pfam" id="PF13366">
    <property type="entry name" value="PDDEXK_3"/>
    <property type="match status" value="1"/>
</dbReference>
<reference evidence="2" key="1">
    <citation type="submission" date="2018-05" db="EMBL/GenBank/DDBJ databases">
        <title>Pedobacter paludis sp. nov., isolated from wetland soil.</title>
        <authorList>
            <person name="Zhang Y."/>
        </authorList>
    </citation>
    <scope>NUCLEOTIDE SEQUENCE [LARGE SCALE GENOMIC DNA]</scope>
    <source>
        <strain evidence="2">R-8</strain>
    </source>
</reference>
<evidence type="ECO:0000313" key="2">
    <source>
        <dbReference type="Proteomes" id="UP000245391"/>
    </source>
</evidence>
<dbReference type="Proteomes" id="UP000245391">
    <property type="component" value="Unassembled WGS sequence"/>
</dbReference>
<dbReference type="NCBIfam" id="TIGR04256">
    <property type="entry name" value="GxxExxY"/>
    <property type="match status" value="1"/>
</dbReference>
<proteinExistence type="predicted"/>
<gene>
    <name evidence="1" type="ORF">DF947_14605</name>
</gene>
<dbReference type="RefSeq" id="WP_109930789.1">
    <property type="nucleotide sequence ID" value="NZ_QGNY01000005.1"/>
</dbReference>
<name>A0A317EYS8_9SPHI</name>
<comment type="caution">
    <text evidence="1">The sequence shown here is derived from an EMBL/GenBank/DDBJ whole genome shotgun (WGS) entry which is preliminary data.</text>
</comment>
<dbReference type="InterPro" id="IPR026350">
    <property type="entry name" value="GxxExxY"/>
</dbReference>
<dbReference type="EMBL" id="QGNY01000005">
    <property type="protein sequence ID" value="PWS30839.1"/>
    <property type="molecule type" value="Genomic_DNA"/>
</dbReference>
<keyword evidence="2" id="KW-1185">Reference proteome</keyword>
<dbReference type="AlphaFoldDB" id="A0A317EYS8"/>
<organism evidence="1 2">
    <name type="scientific">Pedobacter paludis</name>
    <dbReference type="NCBI Taxonomy" id="2203212"/>
    <lineage>
        <taxon>Bacteria</taxon>
        <taxon>Pseudomonadati</taxon>
        <taxon>Bacteroidota</taxon>
        <taxon>Sphingobacteriia</taxon>
        <taxon>Sphingobacteriales</taxon>
        <taxon>Sphingobacteriaceae</taxon>
        <taxon>Pedobacter</taxon>
    </lineage>
</organism>
<accession>A0A317EYS8</accession>